<dbReference type="InterPro" id="IPR006683">
    <property type="entry name" value="Thioestr_dom"/>
</dbReference>
<sequence>MHDDTTVVSRQALEQAIERSPFTRWAGTRLGHYAAGEVEIEIDVRPEMAQHHGFVHGALVGYLADTACAWAAASTVGDVVTSEYKLNFLAPARGEHLRAVGQVIKSGSRQVVVRADVYCRQAGSEKIVATALATIARV</sequence>
<evidence type="ECO:0000256" key="1">
    <source>
        <dbReference type="ARBA" id="ARBA00008324"/>
    </source>
</evidence>
<keyword evidence="2" id="KW-0378">Hydrolase</keyword>
<dbReference type="Proteomes" id="UP000035352">
    <property type="component" value="Chromosome"/>
</dbReference>
<dbReference type="PANTHER" id="PTHR21660">
    <property type="entry name" value="THIOESTERASE SUPERFAMILY MEMBER-RELATED"/>
    <property type="match status" value="1"/>
</dbReference>
<feature type="domain" description="Thioesterase" evidence="3">
    <location>
        <begin position="52"/>
        <end position="121"/>
    </location>
</feature>
<dbReference type="STRING" id="413882.AAW51_4240"/>
<dbReference type="InterPro" id="IPR003736">
    <property type="entry name" value="PAAI_dom"/>
</dbReference>
<dbReference type="KEGG" id="pbh:AAW51_4240"/>
<dbReference type="CDD" id="cd03443">
    <property type="entry name" value="PaaI_thioesterase"/>
    <property type="match status" value="1"/>
</dbReference>
<dbReference type="OrthoDB" id="8525891at2"/>
<dbReference type="Gene3D" id="3.10.129.10">
    <property type="entry name" value="Hotdog Thioesterase"/>
    <property type="match status" value="1"/>
</dbReference>
<dbReference type="NCBIfam" id="TIGR00369">
    <property type="entry name" value="unchar_dom_1"/>
    <property type="match status" value="1"/>
</dbReference>
<evidence type="ECO:0000256" key="2">
    <source>
        <dbReference type="ARBA" id="ARBA00022801"/>
    </source>
</evidence>
<reference evidence="4 5" key="1">
    <citation type="submission" date="2015-05" db="EMBL/GenBank/DDBJ databases">
        <authorList>
            <person name="Tang B."/>
            <person name="Yu Y."/>
        </authorList>
    </citation>
    <scope>NUCLEOTIDE SEQUENCE [LARGE SCALE GENOMIC DNA]</scope>
    <source>
        <strain evidence="4 5">DSM 7029</strain>
    </source>
</reference>
<comment type="similarity">
    <text evidence="1">Belongs to the thioesterase PaaI family.</text>
</comment>
<dbReference type="Pfam" id="PF03061">
    <property type="entry name" value="4HBT"/>
    <property type="match status" value="1"/>
</dbReference>
<dbReference type="PANTHER" id="PTHR21660:SF1">
    <property type="entry name" value="ACYL-COENZYME A THIOESTERASE 13"/>
    <property type="match status" value="1"/>
</dbReference>
<name>A0A0G3BU91_9BURK</name>
<dbReference type="AlphaFoldDB" id="A0A0G3BU91"/>
<evidence type="ECO:0000313" key="4">
    <source>
        <dbReference type="EMBL" id="AKJ30931.1"/>
    </source>
</evidence>
<keyword evidence="5" id="KW-1185">Reference proteome</keyword>
<dbReference type="InterPro" id="IPR029069">
    <property type="entry name" value="HotDog_dom_sf"/>
</dbReference>
<dbReference type="SUPFAM" id="SSF54637">
    <property type="entry name" value="Thioesterase/thiol ester dehydrase-isomerase"/>
    <property type="match status" value="1"/>
</dbReference>
<dbReference type="EMBL" id="CP011371">
    <property type="protein sequence ID" value="AKJ30931.1"/>
    <property type="molecule type" value="Genomic_DNA"/>
</dbReference>
<gene>
    <name evidence="4" type="ORF">AAW51_4240</name>
</gene>
<dbReference type="GO" id="GO:0047617">
    <property type="term" value="F:fatty acyl-CoA hydrolase activity"/>
    <property type="evidence" value="ECO:0007669"/>
    <property type="project" value="InterPro"/>
</dbReference>
<organism evidence="4 5">
    <name type="scientific">Caldimonas brevitalea</name>
    <dbReference type="NCBI Taxonomy" id="413882"/>
    <lineage>
        <taxon>Bacteria</taxon>
        <taxon>Pseudomonadati</taxon>
        <taxon>Pseudomonadota</taxon>
        <taxon>Betaproteobacteria</taxon>
        <taxon>Burkholderiales</taxon>
        <taxon>Sphaerotilaceae</taxon>
        <taxon>Caldimonas</taxon>
    </lineage>
</organism>
<evidence type="ECO:0000259" key="3">
    <source>
        <dbReference type="Pfam" id="PF03061"/>
    </source>
</evidence>
<accession>A0A0G3BU91</accession>
<dbReference type="InterPro" id="IPR039298">
    <property type="entry name" value="ACOT13"/>
</dbReference>
<evidence type="ECO:0000313" key="5">
    <source>
        <dbReference type="Proteomes" id="UP000035352"/>
    </source>
</evidence>
<dbReference type="PATRIC" id="fig|413882.6.peg.4434"/>
<dbReference type="RefSeq" id="WP_047196178.1">
    <property type="nucleotide sequence ID" value="NZ_CP011371.1"/>
</dbReference>
<protein>
    <submittedName>
        <fullName evidence="4">Thioesterase</fullName>
    </submittedName>
</protein>
<proteinExistence type="inferred from homology"/>